<proteinExistence type="inferred from homology"/>
<keyword evidence="1" id="KW-0479">Metal-binding</keyword>
<dbReference type="InterPro" id="IPR031052">
    <property type="entry name" value="FHY3/FAR1"/>
</dbReference>
<gene>
    <name evidence="3" type="ORF">Ahy_B09g096348</name>
</gene>
<reference evidence="3 4" key="1">
    <citation type="submission" date="2019-01" db="EMBL/GenBank/DDBJ databases">
        <title>Sequencing of cultivated peanut Arachis hypogaea provides insights into genome evolution and oil improvement.</title>
        <authorList>
            <person name="Chen X."/>
        </authorList>
    </citation>
    <scope>NUCLEOTIDE SEQUENCE [LARGE SCALE GENOMIC DNA]</scope>
    <source>
        <strain evidence="4">cv. Fuhuasheng</strain>
        <tissue evidence="3">Leaves</tissue>
    </source>
</reference>
<evidence type="ECO:0000313" key="4">
    <source>
        <dbReference type="Proteomes" id="UP000289738"/>
    </source>
</evidence>
<dbReference type="PANTHER" id="PTHR31669">
    <property type="entry name" value="PROTEIN FAR1-RELATED SEQUENCE 10-RELATED"/>
    <property type="match status" value="1"/>
</dbReference>
<evidence type="ECO:0000256" key="1">
    <source>
        <dbReference type="RuleBase" id="RU367018"/>
    </source>
</evidence>
<dbReference type="PANTHER" id="PTHR31669:SF283">
    <property type="entry name" value="PROTEIN FAR1-RELATED SEQUENCE"/>
    <property type="match status" value="1"/>
</dbReference>
<feature type="domain" description="SWIM-type" evidence="2">
    <location>
        <begin position="126"/>
        <end position="149"/>
    </location>
</feature>
<dbReference type="AlphaFoldDB" id="A0A444XK20"/>
<keyword evidence="1" id="KW-0863">Zinc-finger</keyword>
<dbReference type="GO" id="GO:0006355">
    <property type="term" value="P:regulation of DNA-templated transcription"/>
    <property type="evidence" value="ECO:0007669"/>
    <property type="project" value="UniProtKB-UniRule"/>
</dbReference>
<evidence type="ECO:0000313" key="3">
    <source>
        <dbReference type="EMBL" id="RYQ90030.1"/>
    </source>
</evidence>
<accession>A0A444XK20</accession>
<keyword evidence="1" id="KW-0539">Nucleus</keyword>
<dbReference type="Proteomes" id="UP000289738">
    <property type="component" value="Chromosome B09"/>
</dbReference>
<keyword evidence="1" id="KW-0862">Zinc</keyword>
<dbReference type="EMBL" id="SDMP01000019">
    <property type="protein sequence ID" value="RYQ90030.1"/>
    <property type="molecule type" value="Genomic_DNA"/>
</dbReference>
<comment type="caution">
    <text evidence="3">The sequence shown here is derived from an EMBL/GenBank/DDBJ whole genome shotgun (WGS) entry which is preliminary data.</text>
</comment>
<dbReference type="Pfam" id="PF04434">
    <property type="entry name" value="SWIM"/>
    <property type="match status" value="1"/>
</dbReference>
<keyword evidence="4" id="KW-1185">Reference proteome</keyword>
<comment type="subcellular location">
    <subcellularLocation>
        <location evidence="1">Nucleus</location>
    </subcellularLocation>
</comment>
<dbReference type="GO" id="GO:0005634">
    <property type="term" value="C:nucleus"/>
    <property type="evidence" value="ECO:0007669"/>
    <property type="project" value="UniProtKB-SubCell"/>
</dbReference>
<protein>
    <recommendedName>
        <fullName evidence="1">Protein FAR1-RELATED SEQUENCE</fullName>
    </recommendedName>
</protein>
<dbReference type="InterPro" id="IPR007527">
    <property type="entry name" value="Znf_SWIM"/>
</dbReference>
<dbReference type="GO" id="GO:0008270">
    <property type="term" value="F:zinc ion binding"/>
    <property type="evidence" value="ECO:0007669"/>
    <property type="project" value="UniProtKB-UniRule"/>
</dbReference>
<evidence type="ECO:0000259" key="2">
    <source>
        <dbReference type="Pfam" id="PF04434"/>
    </source>
</evidence>
<sequence length="151" mass="18082">MRRKQRSESMHAFFNKFIIPNSSLIQFVKQYDNCLASREQREREFDAADFHTVILCVTKLAIEVQFQHVYTHEKFREVQTQFKEKVNYITRSMHFTLGFTTYKVIEQVSNFTFNKFFIMYDVVSREVKCQCLLFESRGILCCHSISVLSFE</sequence>
<organism evidence="3 4">
    <name type="scientific">Arachis hypogaea</name>
    <name type="common">Peanut</name>
    <dbReference type="NCBI Taxonomy" id="3818"/>
    <lineage>
        <taxon>Eukaryota</taxon>
        <taxon>Viridiplantae</taxon>
        <taxon>Streptophyta</taxon>
        <taxon>Embryophyta</taxon>
        <taxon>Tracheophyta</taxon>
        <taxon>Spermatophyta</taxon>
        <taxon>Magnoliopsida</taxon>
        <taxon>eudicotyledons</taxon>
        <taxon>Gunneridae</taxon>
        <taxon>Pentapetalae</taxon>
        <taxon>rosids</taxon>
        <taxon>fabids</taxon>
        <taxon>Fabales</taxon>
        <taxon>Fabaceae</taxon>
        <taxon>Papilionoideae</taxon>
        <taxon>50 kb inversion clade</taxon>
        <taxon>dalbergioids sensu lato</taxon>
        <taxon>Dalbergieae</taxon>
        <taxon>Pterocarpus clade</taxon>
        <taxon>Arachis</taxon>
    </lineage>
</organism>
<comment type="function">
    <text evidence="1">Putative transcription activator involved in regulating light control of development.</text>
</comment>
<comment type="similarity">
    <text evidence="1">Belongs to the FHY3/FAR1 family.</text>
</comment>
<name>A0A444XK20_ARAHY</name>